<dbReference type="Proteomes" id="UP000225277">
    <property type="component" value="Unassembled WGS sequence"/>
</dbReference>
<name>A0A2D3VDB4_9PEZI</name>
<evidence type="ECO:0000256" key="1">
    <source>
        <dbReference type="SAM" id="Phobius"/>
    </source>
</evidence>
<gene>
    <name evidence="2" type="ORF">RCC_09459</name>
</gene>
<proteinExistence type="predicted"/>
<sequence>MAPSKKSQPKRGAEMERAIQLVSNGILHMAHNMTEGSLDFTQDVTIQAGQIYDDLFEMVENSQAAEDFINRSIEAEQAFEEGLREGRLEGGEEGEKRVFEEGLLEGRREGREEGKEAAEKIIREQYWVGGLVTALVMIVVVVFTRVSKSACACP</sequence>
<evidence type="ECO:0008006" key="4">
    <source>
        <dbReference type="Google" id="ProtNLM"/>
    </source>
</evidence>
<organism evidence="2 3">
    <name type="scientific">Ramularia collo-cygni</name>
    <dbReference type="NCBI Taxonomy" id="112498"/>
    <lineage>
        <taxon>Eukaryota</taxon>
        <taxon>Fungi</taxon>
        <taxon>Dikarya</taxon>
        <taxon>Ascomycota</taxon>
        <taxon>Pezizomycotina</taxon>
        <taxon>Dothideomycetes</taxon>
        <taxon>Dothideomycetidae</taxon>
        <taxon>Mycosphaerellales</taxon>
        <taxon>Mycosphaerellaceae</taxon>
        <taxon>Ramularia</taxon>
    </lineage>
</organism>
<keyword evidence="1" id="KW-0812">Transmembrane</keyword>
<dbReference type="RefSeq" id="XP_023630469.1">
    <property type="nucleotide sequence ID" value="XM_023774701.1"/>
</dbReference>
<reference evidence="2 3" key="1">
    <citation type="submission" date="2016-03" db="EMBL/GenBank/DDBJ databases">
        <authorList>
            <person name="Ploux O."/>
        </authorList>
    </citation>
    <scope>NUCLEOTIDE SEQUENCE [LARGE SCALE GENOMIC DNA]</scope>
    <source>
        <strain evidence="2 3">URUG2</strain>
    </source>
</reference>
<feature type="transmembrane region" description="Helical" evidence="1">
    <location>
        <begin position="126"/>
        <end position="146"/>
    </location>
</feature>
<evidence type="ECO:0000313" key="2">
    <source>
        <dbReference type="EMBL" id="CZT23745.1"/>
    </source>
</evidence>
<keyword evidence="1" id="KW-1133">Transmembrane helix</keyword>
<accession>A0A2D3VDB4</accession>
<dbReference type="EMBL" id="FJUY01000018">
    <property type="protein sequence ID" value="CZT23745.1"/>
    <property type="molecule type" value="Genomic_DNA"/>
</dbReference>
<keyword evidence="1" id="KW-0472">Membrane</keyword>
<evidence type="ECO:0000313" key="3">
    <source>
        <dbReference type="Proteomes" id="UP000225277"/>
    </source>
</evidence>
<keyword evidence="3" id="KW-1185">Reference proteome</keyword>
<dbReference type="AlphaFoldDB" id="A0A2D3VDB4"/>
<dbReference type="GeneID" id="35604530"/>
<protein>
    <recommendedName>
        <fullName evidence="4">Essential protein Yae1 N-terminal domain-containing protein</fullName>
    </recommendedName>
</protein>